<comment type="subcellular location">
    <subcellularLocation>
        <location evidence="10">Nucleus</location>
    </subcellularLocation>
</comment>
<evidence type="ECO:0000256" key="1">
    <source>
        <dbReference type="ARBA" id="ARBA00004801"/>
    </source>
</evidence>
<keyword evidence="14" id="KW-1185">Reference proteome</keyword>
<dbReference type="PANTHER" id="PTHR45769">
    <property type="entry name" value="ADENOSINE KINASE"/>
    <property type="match status" value="1"/>
</dbReference>
<keyword evidence="6 10" id="KW-0547">Nucleotide-binding</keyword>
<comment type="similarity">
    <text evidence="2 10">Belongs to the carbohydrate kinase PfkB family.</text>
</comment>
<keyword evidence="10" id="KW-0539">Nucleus</keyword>
<dbReference type="Pfam" id="PF00294">
    <property type="entry name" value="PfkB"/>
    <property type="match status" value="1"/>
</dbReference>
<keyword evidence="10" id="KW-0460">Magnesium</keyword>
<dbReference type="GO" id="GO:0004001">
    <property type="term" value="F:adenosine kinase activity"/>
    <property type="evidence" value="ECO:0007669"/>
    <property type="project" value="UniProtKB-UniRule"/>
</dbReference>
<feature type="active site" description="Proton acceptor" evidence="9">
    <location>
        <position position="300"/>
    </location>
</feature>
<evidence type="ECO:0000256" key="6">
    <source>
        <dbReference type="ARBA" id="ARBA00022741"/>
    </source>
</evidence>
<protein>
    <recommendedName>
        <fullName evidence="3 10">Adenosine kinase</fullName>
        <shortName evidence="10">AK</shortName>
        <ecNumber evidence="3 10">2.7.1.20</ecNumber>
    </recommendedName>
    <alternativeName>
        <fullName evidence="10">Adenosine 5'-phosphotransferase</fullName>
    </alternativeName>
</protein>
<evidence type="ECO:0000256" key="9">
    <source>
        <dbReference type="PIRSR" id="PIRSR601805-1"/>
    </source>
</evidence>
<reference evidence="13" key="2">
    <citation type="submission" date="2018-11" db="EMBL/GenBank/DDBJ databases">
        <title>Trombidioid mite genomics.</title>
        <authorList>
            <person name="Dong X."/>
        </authorList>
    </citation>
    <scope>NUCLEOTIDE SEQUENCE</scope>
    <source>
        <strain evidence="13">UoL-WK</strain>
    </source>
</reference>
<dbReference type="InterPro" id="IPR029056">
    <property type="entry name" value="Ribokinase-like"/>
</dbReference>
<comment type="function">
    <text evidence="10">ATP dependent phosphorylation of adenosine and other related nucleoside analogs to monophosphate derivatives.</text>
</comment>
<evidence type="ECO:0000259" key="11">
    <source>
        <dbReference type="Pfam" id="PF00294"/>
    </source>
</evidence>
<dbReference type="CDD" id="cd01168">
    <property type="entry name" value="adenosine_kinase"/>
    <property type="match status" value="1"/>
</dbReference>
<accession>A0A3S3P018</accession>
<comment type="catalytic activity">
    <reaction evidence="10">
        <text>adenosine + ATP = AMP + ADP + H(+)</text>
        <dbReference type="Rhea" id="RHEA:20824"/>
        <dbReference type="ChEBI" id="CHEBI:15378"/>
        <dbReference type="ChEBI" id="CHEBI:16335"/>
        <dbReference type="ChEBI" id="CHEBI:30616"/>
        <dbReference type="ChEBI" id="CHEBI:456215"/>
        <dbReference type="ChEBI" id="CHEBI:456216"/>
        <dbReference type="EC" id="2.7.1.20"/>
    </reaction>
</comment>
<dbReference type="InterPro" id="IPR002173">
    <property type="entry name" value="Carboh/pur_kinase_PfkB_CS"/>
</dbReference>
<evidence type="ECO:0000313" key="12">
    <source>
        <dbReference type="EMBL" id="RWS04849.1"/>
    </source>
</evidence>
<dbReference type="Proteomes" id="UP000285301">
    <property type="component" value="Unassembled WGS sequence"/>
</dbReference>
<dbReference type="InterPro" id="IPR001805">
    <property type="entry name" value="Adenokinase"/>
</dbReference>
<dbReference type="Gene3D" id="3.30.1110.10">
    <property type="match status" value="1"/>
</dbReference>
<dbReference type="InterPro" id="IPR011611">
    <property type="entry name" value="PfkB_dom"/>
</dbReference>
<evidence type="ECO:0000313" key="13">
    <source>
        <dbReference type="EMBL" id="RWS05138.1"/>
    </source>
</evidence>
<dbReference type="GO" id="GO:0044209">
    <property type="term" value="P:AMP salvage"/>
    <property type="evidence" value="ECO:0007669"/>
    <property type="project" value="UniProtKB-UniRule"/>
</dbReference>
<evidence type="ECO:0000256" key="10">
    <source>
        <dbReference type="RuleBase" id="RU368116"/>
    </source>
</evidence>
<comment type="subunit">
    <text evidence="10">Monomer.</text>
</comment>
<dbReference type="EC" id="2.7.1.20" evidence="3 10"/>
<organism evidence="13 14">
    <name type="scientific">Dinothrombium tinctorium</name>
    <dbReference type="NCBI Taxonomy" id="1965070"/>
    <lineage>
        <taxon>Eukaryota</taxon>
        <taxon>Metazoa</taxon>
        <taxon>Ecdysozoa</taxon>
        <taxon>Arthropoda</taxon>
        <taxon>Chelicerata</taxon>
        <taxon>Arachnida</taxon>
        <taxon>Acari</taxon>
        <taxon>Acariformes</taxon>
        <taxon>Trombidiformes</taxon>
        <taxon>Prostigmata</taxon>
        <taxon>Anystina</taxon>
        <taxon>Parasitengona</taxon>
        <taxon>Trombidioidea</taxon>
        <taxon>Trombidiidae</taxon>
        <taxon>Dinothrombium</taxon>
    </lineage>
</organism>
<comment type="pathway">
    <text evidence="1 10">Purine metabolism; AMP biosynthesis via salvage pathway; AMP from adenosine: step 1/1.</text>
</comment>
<dbReference type="Gene3D" id="3.40.1190.20">
    <property type="match status" value="1"/>
</dbReference>
<keyword evidence="4 10" id="KW-0808">Transferase</keyword>
<dbReference type="PANTHER" id="PTHR45769:SF3">
    <property type="entry name" value="ADENOSINE KINASE"/>
    <property type="match status" value="1"/>
</dbReference>
<dbReference type="OrthoDB" id="432447at2759"/>
<proteinExistence type="inferred from homology"/>
<comment type="cofactor">
    <cofactor evidence="10">
        <name>Mg(2+)</name>
        <dbReference type="ChEBI" id="CHEBI:18420"/>
    </cofactor>
    <text evidence="10">Binds 3 Mg(2+) ions per subunit.</text>
</comment>
<dbReference type="PRINTS" id="PR00989">
    <property type="entry name" value="ADENOKINASE"/>
</dbReference>
<comment type="caution">
    <text evidence="13">The sequence shown here is derived from an EMBL/GenBank/DDBJ whole genome shotgun (WGS) entry which is preliminary data.</text>
</comment>
<dbReference type="EMBL" id="NCKU01005231">
    <property type="protein sequence ID" value="RWS04849.1"/>
    <property type="molecule type" value="Genomic_DNA"/>
</dbReference>
<keyword evidence="7 10" id="KW-0418">Kinase</keyword>
<keyword evidence="8 10" id="KW-0067">ATP-binding</keyword>
<dbReference type="EMBL" id="NCKU01005001">
    <property type="protein sequence ID" value="RWS05138.1"/>
    <property type="molecule type" value="Genomic_DNA"/>
</dbReference>
<evidence type="ECO:0000256" key="3">
    <source>
        <dbReference type="ARBA" id="ARBA00012119"/>
    </source>
</evidence>
<evidence type="ECO:0000313" key="14">
    <source>
        <dbReference type="Proteomes" id="UP000285301"/>
    </source>
</evidence>
<keyword evidence="5 10" id="KW-0660">Purine salvage</keyword>
<reference evidence="13 14" key="1">
    <citation type="journal article" date="2018" name="Gigascience">
        <title>Genomes of trombidid mites reveal novel predicted allergens and laterally-transferred genes associated with secondary metabolism.</title>
        <authorList>
            <person name="Dong X."/>
            <person name="Chaisiri K."/>
            <person name="Xia D."/>
            <person name="Armstrong S.D."/>
            <person name="Fang Y."/>
            <person name="Donnelly M.J."/>
            <person name="Kadowaki T."/>
            <person name="McGarry J.W."/>
            <person name="Darby A.C."/>
            <person name="Makepeace B.L."/>
        </authorList>
    </citation>
    <scope>NUCLEOTIDE SEQUENCE [LARGE SCALE GENOMIC DNA]</scope>
    <source>
        <strain evidence="13">UoL-WK</strain>
    </source>
</reference>
<dbReference type="GO" id="GO:0005524">
    <property type="term" value="F:ATP binding"/>
    <property type="evidence" value="ECO:0007669"/>
    <property type="project" value="UniProtKB-UniRule"/>
</dbReference>
<dbReference type="AlphaFoldDB" id="A0A3S3P018"/>
<dbReference type="GO" id="GO:0005634">
    <property type="term" value="C:nucleus"/>
    <property type="evidence" value="ECO:0007669"/>
    <property type="project" value="UniProtKB-SubCell"/>
</dbReference>
<dbReference type="GO" id="GO:0005829">
    <property type="term" value="C:cytosol"/>
    <property type="evidence" value="ECO:0007669"/>
    <property type="project" value="TreeGrafter"/>
</dbReference>
<sequence length="351" mass="39304">MSEGILLCVGHPLLDIIAKVDSEFLQKFYLKANNAVRADEAIHRNLIPELISKHQVKYVAGGSAQNTARYAQWVFGKNSKRCVSFMGTVGNDYFAKTMEERAVAEGVNAVYIKIEQIQTGRCAVLISDGGLSRSLCAFLDASQMFNEKDLIKNWKYVESAKVIYITGFLLGTSFDAISKINEFIGHNSDRHLAFNLSAPYVSEQYGQRIINILYYIDIFVASYVDIIAFAEFMKLKEMDLKKIVRKICFEMPCIKKQRFVIVTQGKDPVIIGDRLKGDIIEFNVPFLDEAKILDTNGAGDAFVGGLLASFIAEKSIHECIKCGVQCAQQIIQVSGCEVPIMEYEDIKNILQ</sequence>
<evidence type="ECO:0000256" key="7">
    <source>
        <dbReference type="ARBA" id="ARBA00022777"/>
    </source>
</evidence>
<evidence type="ECO:0000256" key="8">
    <source>
        <dbReference type="ARBA" id="ARBA00022840"/>
    </source>
</evidence>
<dbReference type="STRING" id="1965070.A0A3S3P018"/>
<evidence type="ECO:0000256" key="5">
    <source>
        <dbReference type="ARBA" id="ARBA00022726"/>
    </source>
</evidence>
<dbReference type="GO" id="GO:0006166">
    <property type="term" value="P:purine ribonucleoside salvage"/>
    <property type="evidence" value="ECO:0007669"/>
    <property type="project" value="UniProtKB-KW"/>
</dbReference>
<dbReference type="PROSITE" id="PS00584">
    <property type="entry name" value="PFKB_KINASES_2"/>
    <property type="match status" value="1"/>
</dbReference>
<gene>
    <name evidence="13" type="ORF">B4U79_02360</name>
    <name evidence="12" type="ORF">B4U79_15057</name>
</gene>
<name>A0A3S3P018_9ACAR</name>
<feature type="domain" description="Carbohydrate kinase PfkB" evidence="11">
    <location>
        <begin position="43"/>
        <end position="339"/>
    </location>
</feature>
<evidence type="ECO:0000256" key="4">
    <source>
        <dbReference type="ARBA" id="ARBA00022679"/>
    </source>
</evidence>
<dbReference type="SUPFAM" id="SSF53613">
    <property type="entry name" value="Ribokinase-like"/>
    <property type="match status" value="1"/>
</dbReference>
<dbReference type="UniPathway" id="UPA00588">
    <property type="reaction ID" value="UER00659"/>
</dbReference>
<evidence type="ECO:0000256" key="2">
    <source>
        <dbReference type="ARBA" id="ARBA00010688"/>
    </source>
</evidence>
<dbReference type="GO" id="GO:0006144">
    <property type="term" value="P:purine nucleobase metabolic process"/>
    <property type="evidence" value="ECO:0007669"/>
    <property type="project" value="TreeGrafter"/>
</dbReference>